<gene>
    <name evidence="1" type="ORF">KCU98_g13719</name>
</gene>
<accession>A0A9P8JPX6</accession>
<protein>
    <recommendedName>
        <fullName evidence="3">BTB domain-containing protein</fullName>
    </recommendedName>
</protein>
<sequence length="268" mass="30249">MPPSSRSRHKGASQLSYVHSPMVTVCVGIEKKKFCVHKELICTKSTFFSTEHLTDLPMFSIFVSWSYGGRLVYVLPSEGNTTAAEDFFPLLCQTPASLEVDQDDASTWPLDIIAKLHILGDYLDSEQFKNNAISAIDGPFTRNRGLNDADVPTNALIKFVYDNTPSESPLRVLMVDLMVYGQTWGQPTETWEDLPPEFMAKVMGFLGRRLPWMQCSGCYSRAIARNGLSDANADGMHLTDDRAPFADSECFYHEHETKEEREQCRQEE</sequence>
<reference evidence="1" key="2">
    <citation type="submission" date="2021-08" db="EMBL/GenBank/DDBJ databases">
        <authorList>
            <person name="Gostincar C."/>
            <person name="Sun X."/>
            <person name="Song Z."/>
            <person name="Gunde-Cimerman N."/>
        </authorList>
    </citation>
    <scope>NUCLEOTIDE SEQUENCE</scope>
    <source>
        <strain evidence="1">EXF-9298</strain>
    </source>
</reference>
<dbReference type="PANTHER" id="PTHR47843">
    <property type="entry name" value="BTB DOMAIN-CONTAINING PROTEIN-RELATED"/>
    <property type="match status" value="1"/>
</dbReference>
<proteinExistence type="predicted"/>
<evidence type="ECO:0000313" key="2">
    <source>
        <dbReference type="Proteomes" id="UP000729357"/>
    </source>
</evidence>
<dbReference type="AlphaFoldDB" id="A0A9P8JPX6"/>
<reference evidence="1" key="1">
    <citation type="journal article" date="2021" name="J Fungi (Basel)">
        <title>Virulence traits and population genomics of the black yeast Aureobasidium melanogenum.</title>
        <authorList>
            <person name="Cernosa A."/>
            <person name="Sun X."/>
            <person name="Gostincar C."/>
            <person name="Fang C."/>
            <person name="Gunde-Cimerman N."/>
            <person name="Song Z."/>
        </authorList>
    </citation>
    <scope>NUCLEOTIDE SEQUENCE</scope>
    <source>
        <strain evidence="1">EXF-9298</strain>
    </source>
</reference>
<dbReference type="EMBL" id="JAHFXS010002574">
    <property type="protein sequence ID" value="KAG9971693.1"/>
    <property type="molecule type" value="Genomic_DNA"/>
</dbReference>
<name>A0A9P8JPX6_AURME</name>
<evidence type="ECO:0008006" key="3">
    <source>
        <dbReference type="Google" id="ProtNLM"/>
    </source>
</evidence>
<dbReference type="PANTHER" id="PTHR47843:SF2">
    <property type="entry name" value="BTB DOMAIN-CONTAINING PROTEIN"/>
    <property type="match status" value="1"/>
</dbReference>
<feature type="non-terminal residue" evidence="1">
    <location>
        <position position="1"/>
    </location>
</feature>
<organism evidence="1 2">
    <name type="scientific">Aureobasidium melanogenum</name>
    <name type="common">Aureobasidium pullulans var. melanogenum</name>
    <dbReference type="NCBI Taxonomy" id="46634"/>
    <lineage>
        <taxon>Eukaryota</taxon>
        <taxon>Fungi</taxon>
        <taxon>Dikarya</taxon>
        <taxon>Ascomycota</taxon>
        <taxon>Pezizomycotina</taxon>
        <taxon>Dothideomycetes</taxon>
        <taxon>Dothideomycetidae</taxon>
        <taxon>Dothideales</taxon>
        <taxon>Saccotheciaceae</taxon>
        <taxon>Aureobasidium</taxon>
    </lineage>
</organism>
<evidence type="ECO:0000313" key="1">
    <source>
        <dbReference type="EMBL" id="KAG9971693.1"/>
    </source>
</evidence>
<comment type="caution">
    <text evidence="1">The sequence shown here is derived from an EMBL/GenBank/DDBJ whole genome shotgun (WGS) entry which is preliminary data.</text>
</comment>
<keyword evidence="2" id="KW-1185">Reference proteome</keyword>
<dbReference type="Proteomes" id="UP000729357">
    <property type="component" value="Unassembled WGS sequence"/>
</dbReference>